<dbReference type="PROSITE" id="PS00764">
    <property type="entry name" value="ENDONUCLEASE_III_1"/>
    <property type="match status" value="1"/>
</dbReference>
<dbReference type="PANTHER" id="PTHR43286">
    <property type="entry name" value="ENDONUCLEASE III-LIKE PROTEIN 1"/>
    <property type="match status" value="1"/>
</dbReference>
<name>A0A0T5X8W3_9BACT</name>
<keyword evidence="8" id="KW-0234">DNA repair</keyword>
<evidence type="ECO:0000256" key="9">
    <source>
        <dbReference type="ARBA" id="ARBA00023239"/>
    </source>
</evidence>
<evidence type="ECO:0000256" key="6">
    <source>
        <dbReference type="ARBA" id="ARBA00023004"/>
    </source>
</evidence>
<dbReference type="InterPro" id="IPR003651">
    <property type="entry name" value="Endonuclease3_FeS-loop_motif"/>
</dbReference>
<dbReference type="GO" id="GO:0003906">
    <property type="term" value="F:DNA-(apurinic or apyrimidinic site) endonuclease activity"/>
    <property type="evidence" value="ECO:0007669"/>
    <property type="project" value="TreeGrafter"/>
</dbReference>
<keyword evidence="10" id="KW-0326">Glycosidase</keyword>
<proteinExistence type="inferred from homology"/>
<keyword evidence="3" id="KW-0479">Metal-binding</keyword>
<dbReference type="Proteomes" id="UP000005273">
    <property type="component" value="Unassembled WGS sequence"/>
</dbReference>
<comment type="similarity">
    <text evidence="2">Belongs to the Nth/MutY family.</text>
</comment>
<gene>
    <name evidence="11" type="ORF">HMPREF1705_04214</name>
</gene>
<evidence type="ECO:0000256" key="7">
    <source>
        <dbReference type="ARBA" id="ARBA00023014"/>
    </source>
</evidence>
<dbReference type="Gene3D" id="1.10.1670.10">
    <property type="entry name" value="Helix-hairpin-Helix base-excision DNA repair enzymes (C-terminal)"/>
    <property type="match status" value="1"/>
</dbReference>
<dbReference type="AlphaFoldDB" id="A0A0T5X8W3"/>
<dbReference type="GO" id="GO:0046872">
    <property type="term" value="F:metal ion binding"/>
    <property type="evidence" value="ECO:0007669"/>
    <property type="project" value="UniProtKB-KW"/>
</dbReference>
<evidence type="ECO:0000313" key="11">
    <source>
        <dbReference type="EMBL" id="KRT34334.1"/>
    </source>
</evidence>
<comment type="caution">
    <text evidence="11">The sequence shown here is derived from an EMBL/GenBank/DDBJ whole genome shotgun (WGS) entry which is preliminary data.</text>
</comment>
<evidence type="ECO:0000256" key="4">
    <source>
        <dbReference type="ARBA" id="ARBA00022763"/>
    </source>
</evidence>
<dbReference type="EMBL" id="ACJX03000001">
    <property type="protein sequence ID" value="KRT34334.1"/>
    <property type="molecule type" value="Genomic_DNA"/>
</dbReference>
<evidence type="ECO:0000256" key="10">
    <source>
        <dbReference type="ARBA" id="ARBA00023295"/>
    </source>
</evidence>
<evidence type="ECO:0000256" key="2">
    <source>
        <dbReference type="ARBA" id="ARBA00008343"/>
    </source>
</evidence>
<keyword evidence="6" id="KW-0408">Iron</keyword>
<dbReference type="GO" id="GO:0006289">
    <property type="term" value="P:nucleotide-excision repair"/>
    <property type="evidence" value="ECO:0007669"/>
    <property type="project" value="TreeGrafter"/>
</dbReference>
<evidence type="ECO:0000313" key="12">
    <source>
        <dbReference type="Proteomes" id="UP000005273"/>
    </source>
</evidence>
<keyword evidence="4" id="KW-0227">DNA damage</keyword>
<dbReference type="InterPro" id="IPR011257">
    <property type="entry name" value="DNA_glycosylase"/>
</dbReference>
<keyword evidence="5" id="KW-0378">Hydrolase</keyword>
<dbReference type="SUPFAM" id="SSF48150">
    <property type="entry name" value="DNA-glycosylase"/>
    <property type="match status" value="1"/>
</dbReference>
<dbReference type="PANTHER" id="PTHR43286:SF1">
    <property type="entry name" value="ENDONUCLEASE III-LIKE PROTEIN 1"/>
    <property type="match status" value="1"/>
</dbReference>
<evidence type="ECO:0000256" key="8">
    <source>
        <dbReference type="ARBA" id="ARBA00023204"/>
    </source>
</evidence>
<dbReference type="InterPro" id="IPR004035">
    <property type="entry name" value="Endouclease-III_FeS-bd_BS"/>
</dbReference>
<reference evidence="12" key="1">
    <citation type="submission" date="2012-09" db="EMBL/GenBank/DDBJ databases">
        <authorList>
            <person name="Weinstock G."/>
            <person name="Sodergren E."/>
            <person name="Clifton S."/>
            <person name="Fulton L."/>
            <person name="Fulton B."/>
            <person name="Courtney L."/>
            <person name="Fronick C."/>
            <person name="Harrison M."/>
            <person name="Strong C."/>
            <person name="Farmer C."/>
            <person name="Delehaunty K."/>
            <person name="Markovic C."/>
            <person name="Hall O."/>
            <person name="Minx P."/>
            <person name="Tomlinson C."/>
            <person name="Mitreva M."/>
            <person name="Nelson J."/>
            <person name="Hou S."/>
            <person name="Wollam A."/>
            <person name="Pepin K.H."/>
            <person name="Johnson M."/>
            <person name="Bhonagiri V."/>
            <person name="Nash W.E."/>
            <person name="Suruliraj S."/>
            <person name="Warren W."/>
            <person name="Chinwalla A."/>
            <person name="Mardis E.R."/>
            <person name="Wilson R.K."/>
        </authorList>
    </citation>
    <scope>NUCLEOTIDE SEQUENCE [LARGE SCALE GENOMIC DNA]</scope>
    <source>
        <strain evidence="12">OS1</strain>
    </source>
</reference>
<evidence type="ECO:0000256" key="5">
    <source>
        <dbReference type="ARBA" id="ARBA00022801"/>
    </source>
</evidence>
<sequence length="289" mass="32685">MSVKKLLGNLKKIGGKGNEGSTSPDDSFSTSQDLGAKGILIRDRLLGLGQEMFHAQKEFNAFTKVPEADELLNDIDEHPHFFVLACIMDRQIKSERAWLIPYLIHKKIGDYSFQALSGLSLLEIHRLMSEPEALHRFVDIMSRLFYLGITRIRDVYGGDASLIWKGKPSSAEVIYRFLEFDGIGPKIASMAANILAREFKVPFADYYSIDISADVHVKRVFARLGFCNPDPTVEQVVYKARALYPQFPGIFDFSCWEIGRKWCKPKKPLCNECNMRDICPSASNAQSIH</sequence>
<keyword evidence="7" id="KW-0411">Iron-sulfur</keyword>
<evidence type="ECO:0008006" key="13">
    <source>
        <dbReference type="Google" id="ProtNLM"/>
    </source>
</evidence>
<keyword evidence="9" id="KW-0456">Lyase</keyword>
<dbReference type="GO" id="GO:0051539">
    <property type="term" value="F:4 iron, 4 sulfur cluster binding"/>
    <property type="evidence" value="ECO:0007669"/>
    <property type="project" value="InterPro"/>
</dbReference>
<dbReference type="RefSeq" id="WP_009200817.1">
    <property type="nucleotide sequence ID" value="NZ_ACJX03000001.1"/>
</dbReference>
<organism evidence="11 12">
    <name type="scientific">Acetomicrobium hydrogeniformans ATCC BAA-1850</name>
    <dbReference type="NCBI Taxonomy" id="592015"/>
    <lineage>
        <taxon>Bacteria</taxon>
        <taxon>Thermotogati</taxon>
        <taxon>Synergistota</taxon>
        <taxon>Synergistia</taxon>
        <taxon>Synergistales</taxon>
        <taxon>Acetomicrobiaceae</taxon>
        <taxon>Acetomicrobium</taxon>
    </lineage>
</organism>
<dbReference type="GO" id="GO:0006285">
    <property type="term" value="P:base-excision repair, AP site formation"/>
    <property type="evidence" value="ECO:0007669"/>
    <property type="project" value="TreeGrafter"/>
</dbReference>
<dbReference type="eggNOG" id="COG0177">
    <property type="taxonomic scope" value="Bacteria"/>
</dbReference>
<dbReference type="GO" id="GO:0000703">
    <property type="term" value="F:oxidized pyrimidine nucleobase lesion DNA N-glycosylase activity"/>
    <property type="evidence" value="ECO:0007669"/>
    <property type="project" value="TreeGrafter"/>
</dbReference>
<evidence type="ECO:0000256" key="3">
    <source>
        <dbReference type="ARBA" id="ARBA00022723"/>
    </source>
</evidence>
<dbReference type="STRING" id="592015.HMPREF1705_04214"/>
<evidence type="ECO:0000256" key="1">
    <source>
        <dbReference type="ARBA" id="ARBA00001966"/>
    </source>
</evidence>
<comment type="cofactor">
    <cofactor evidence="1">
        <name>[4Fe-4S] cluster</name>
        <dbReference type="ChEBI" id="CHEBI:49883"/>
    </cofactor>
</comment>
<dbReference type="InterPro" id="IPR023170">
    <property type="entry name" value="HhH_base_excis_C"/>
</dbReference>
<keyword evidence="12" id="KW-1185">Reference proteome</keyword>
<protein>
    <recommendedName>
        <fullName evidence="13">Iron-sulfur cluster loop</fullName>
    </recommendedName>
</protein>
<accession>A0A0T5X8W3</accession>
<dbReference type="SMART" id="SM00525">
    <property type="entry name" value="FES"/>
    <property type="match status" value="1"/>
</dbReference>
<dbReference type="GO" id="GO:0016829">
    <property type="term" value="F:lyase activity"/>
    <property type="evidence" value="ECO:0007669"/>
    <property type="project" value="UniProtKB-KW"/>
</dbReference>